<dbReference type="PANTHER" id="PTHR33577">
    <property type="entry name" value="STERIGMATOCYSTIN BIOSYNTHESIS PEROXIDASE STCC-RELATED"/>
    <property type="match status" value="1"/>
</dbReference>
<reference evidence="10" key="1">
    <citation type="journal article" date="2018" name="Nat. Microbiol.">
        <title>Leveraging single-cell genomics to expand the fungal tree of life.</title>
        <authorList>
            <person name="Ahrendt S.R."/>
            <person name="Quandt C.A."/>
            <person name="Ciobanu D."/>
            <person name="Clum A."/>
            <person name="Salamov A."/>
            <person name="Andreopoulos B."/>
            <person name="Cheng J.F."/>
            <person name="Woyke T."/>
            <person name="Pelin A."/>
            <person name="Henrissat B."/>
            <person name="Reynolds N.K."/>
            <person name="Benny G.L."/>
            <person name="Smith M.E."/>
            <person name="James T.Y."/>
            <person name="Grigoriev I.V."/>
        </authorList>
    </citation>
    <scope>NUCLEOTIDE SEQUENCE [LARGE SCALE GENOMIC DNA]</scope>
    <source>
        <strain evidence="10">Benny S71-1</strain>
    </source>
</reference>
<sequence>MGFAVYKIIQSLPEIPAEPVDPMMARYGTNRMPNWHPTPFKSIENASRSPCPLLNTLANHGYLPRDGRSINRKMLGNALDHLNIAPSVRDVLVGGVKPLLRPPPGIDQASDVDADDLVFDLADLQRHGLIEHDVSLTRHDYRASLGEDRHWQVDARLVQQLKGFADREGFLSYGALARVRNLRQAQCKDELAQIKAHNE</sequence>
<evidence type="ECO:0000256" key="7">
    <source>
        <dbReference type="ARBA" id="ARBA00025795"/>
    </source>
</evidence>
<evidence type="ECO:0000313" key="10">
    <source>
        <dbReference type="Proteomes" id="UP000278143"/>
    </source>
</evidence>
<evidence type="ECO:0000313" key="9">
    <source>
        <dbReference type="EMBL" id="RKP22855.1"/>
    </source>
</evidence>
<dbReference type="SUPFAM" id="SSF47571">
    <property type="entry name" value="Cloroperoxidase"/>
    <property type="match status" value="1"/>
</dbReference>
<dbReference type="InterPro" id="IPR036851">
    <property type="entry name" value="Chloroperoxidase-like_sf"/>
</dbReference>
<dbReference type="GO" id="GO:0004601">
    <property type="term" value="F:peroxidase activity"/>
    <property type="evidence" value="ECO:0007669"/>
    <property type="project" value="UniProtKB-KW"/>
</dbReference>
<dbReference type="EMBL" id="KZ991575">
    <property type="protein sequence ID" value="RKP22855.1"/>
    <property type="molecule type" value="Genomic_DNA"/>
</dbReference>
<dbReference type="InterPro" id="IPR000028">
    <property type="entry name" value="Chloroperoxidase"/>
</dbReference>
<dbReference type="Gene3D" id="1.10.489.10">
    <property type="entry name" value="Chloroperoxidase-like"/>
    <property type="match status" value="1"/>
</dbReference>
<dbReference type="PANTHER" id="PTHR33577:SF18">
    <property type="entry name" value="HEME HALOPEROXIDASE FAMILY PROFILE DOMAIN-CONTAINING PROTEIN"/>
    <property type="match status" value="1"/>
</dbReference>
<keyword evidence="4" id="KW-0479">Metal-binding</keyword>
<comment type="similarity">
    <text evidence="7">Belongs to the chloroperoxidase family.</text>
</comment>
<name>A0A4P9YSX6_9FUNG</name>
<organism evidence="9 10">
    <name type="scientific">Syncephalis pseudoplumigaleata</name>
    <dbReference type="NCBI Taxonomy" id="1712513"/>
    <lineage>
        <taxon>Eukaryota</taxon>
        <taxon>Fungi</taxon>
        <taxon>Fungi incertae sedis</taxon>
        <taxon>Zoopagomycota</taxon>
        <taxon>Zoopagomycotina</taxon>
        <taxon>Zoopagomycetes</taxon>
        <taxon>Zoopagales</taxon>
        <taxon>Piptocephalidaceae</taxon>
        <taxon>Syncephalis</taxon>
    </lineage>
</organism>
<evidence type="ECO:0000256" key="3">
    <source>
        <dbReference type="ARBA" id="ARBA00022617"/>
    </source>
</evidence>
<evidence type="ECO:0000259" key="8">
    <source>
        <dbReference type="PROSITE" id="PS51405"/>
    </source>
</evidence>
<keyword evidence="3" id="KW-0349">Heme</keyword>
<dbReference type="Proteomes" id="UP000278143">
    <property type="component" value="Unassembled WGS sequence"/>
</dbReference>
<dbReference type="GO" id="GO:0046872">
    <property type="term" value="F:metal ion binding"/>
    <property type="evidence" value="ECO:0007669"/>
    <property type="project" value="UniProtKB-KW"/>
</dbReference>
<accession>A0A4P9YSX6</accession>
<evidence type="ECO:0000256" key="2">
    <source>
        <dbReference type="ARBA" id="ARBA00022559"/>
    </source>
</evidence>
<keyword evidence="6" id="KW-0408">Iron</keyword>
<keyword evidence="2 9" id="KW-0575">Peroxidase</keyword>
<gene>
    <name evidence="9" type="ORF">SYNPS1DRAFT_25221</name>
</gene>
<evidence type="ECO:0000256" key="4">
    <source>
        <dbReference type="ARBA" id="ARBA00022723"/>
    </source>
</evidence>
<dbReference type="Pfam" id="PF01328">
    <property type="entry name" value="Peroxidase_2"/>
    <property type="match status" value="1"/>
</dbReference>
<comment type="cofactor">
    <cofactor evidence="1">
        <name>heme b</name>
        <dbReference type="ChEBI" id="CHEBI:60344"/>
    </cofactor>
</comment>
<dbReference type="AlphaFoldDB" id="A0A4P9YSX6"/>
<proteinExistence type="inferred from homology"/>
<keyword evidence="5" id="KW-0560">Oxidoreductase</keyword>
<dbReference type="PROSITE" id="PS51405">
    <property type="entry name" value="HEME_HALOPEROXIDASE"/>
    <property type="match status" value="1"/>
</dbReference>
<protein>
    <submittedName>
        <fullName evidence="9">Chloroperoxidase</fullName>
    </submittedName>
</protein>
<dbReference type="OrthoDB" id="407298at2759"/>
<evidence type="ECO:0000256" key="1">
    <source>
        <dbReference type="ARBA" id="ARBA00001970"/>
    </source>
</evidence>
<keyword evidence="10" id="KW-1185">Reference proteome</keyword>
<evidence type="ECO:0000256" key="6">
    <source>
        <dbReference type="ARBA" id="ARBA00023004"/>
    </source>
</evidence>
<feature type="domain" description="Heme haloperoxidase family profile" evidence="8">
    <location>
        <begin position="31"/>
        <end position="199"/>
    </location>
</feature>
<evidence type="ECO:0000256" key="5">
    <source>
        <dbReference type="ARBA" id="ARBA00023002"/>
    </source>
</evidence>